<keyword evidence="4 9" id="KW-0963">Cytoplasm</keyword>
<protein>
    <recommendedName>
        <fullName evidence="9">Probable transaldolase</fullName>
        <ecNumber evidence="9">2.2.1.2</ecNumber>
    </recommendedName>
</protein>
<accession>A0A1H7SY57</accession>
<keyword evidence="7 9" id="KW-0704">Schiff base</keyword>
<evidence type="ECO:0000256" key="1">
    <source>
        <dbReference type="ARBA" id="ARBA00004496"/>
    </source>
</evidence>
<dbReference type="InterPro" id="IPR013785">
    <property type="entry name" value="Aldolase_TIM"/>
</dbReference>
<dbReference type="Pfam" id="PF00923">
    <property type="entry name" value="TAL_FSA"/>
    <property type="match status" value="1"/>
</dbReference>
<dbReference type="InterPro" id="IPR018225">
    <property type="entry name" value="Transaldolase_AS"/>
</dbReference>
<dbReference type="GO" id="GO:0004801">
    <property type="term" value="F:transaldolase activity"/>
    <property type="evidence" value="ECO:0007669"/>
    <property type="project" value="UniProtKB-UniRule"/>
</dbReference>
<evidence type="ECO:0000256" key="9">
    <source>
        <dbReference type="HAMAP-Rule" id="MF_00494"/>
    </source>
</evidence>
<dbReference type="PROSITE" id="PS01054">
    <property type="entry name" value="TRANSALDOLASE_1"/>
    <property type="match status" value="1"/>
</dbReference>
<dbReference type="InterPro" id="IPR004731">
    <property type="entry name" value="Transaldolase_3B/F6P_aldolase"/>
</dbReference>
<dbReference type="UniPathway" id="UPA00115">
    <property type="reaction ID" value="UER00414"/>
</dbReference>
<dbReference type="FunFam" id="3.20.20.70:FF:000018">
    <property type="entry name" value="Probable transaldolase"/>
    <property type="match status" value="1"/>
</dbReference>
<dbReference type="OrthoDB" id="9807051at2"/>
<evidence type="ECO:0000313" key="10">
    <source>
        <dbReference type="EMBL" id="SEL77592.1"/>
    </source>
</evidence>
<evidence type="ECO:0000256" key="6">
    <source>
        <dbReference type="ARBA" id="ARBA00023126"/>
    </source>
</evidence>
<dbReference type="Proteomes" id="UP000182719">
    <property type="component" value="Unassembled WGS sequence"/>
</dbReference>
<feature type="active site" description="Schiff-base intermediate with substrate" evidence="9">
    <location>
        <position position="83"/>
    </location>
</feature>
<sequence>MKFFIDTADVSEIRKAYDMGCVDGVTTNPSLLAKVGRGLEETIREICSIVDGPISAECVSLEAPELIKEGRTLAKIHDNVVVKIPMGTEGMKAVKALTAEGIRTNVTLVFSANQALLCAKAGATYVSPFVGRLDDISEDGMELISNVIEIYRNYDFTTQVLVASVRHPVHVLQAARLGADVATLPFSVINQLAQHPLTDAGIKKFLADWEKVPKKAPSAP</sequence>
<dbReference type="CDD" id="cd00956">
    <property type="entry name" value="Transaldolase_FSA"/>
    <property type="match status" value="1"/>
</dbReference>
<dbReference type="GO" id="GO:0006098">
    <property type="term" value="P:pentose-phosphate shunt"/>
    <property type="evidence" value="ECO:0007669"/>
    <property type="project" value="UniProtKB-UniRule"/>
</dbReference>
<dbReference type="EC" id="2.2.1.2" evidence="9"/>
<comment type="function">
    <text evidence="9">Transaldolase is important for the balance of metabolites in the pentose-phosphate pathway.</text>
</comment>
<gene>
    <name evidence="9" type="primary">tal</name>
    <name evidence="10" type="ORF">SAMN05444354_108198</name>
</gene>
<keyword evidence="6 9" id="KW-0570">Pentose shunt</keyword>
<keyword evidence="5 9" id="KW-0808">Transferase</keyword>
<evidence type="ECO:0000256" key="2">
    <source>
        <dbReference type="ARBA" id="ARBA00004857"/>
    </source>
</evidence>
<proteinExistence type="inferred from homology"/>
<dbReference type="GO" id="GO:0005975">
    <property type="term" value="P:carbohydrate metabolic process"/>
    <property type="evidence" value="ECO:0007669"/>
    <property type="project" value="InterPro"/>
</dbReference>
<dbReference type="RefSeq" id="WP_075007573.1">
    <property type="nucleotide sequence ID" value="NZ_FOAP01000008.1"/>
</dbReference>
<evidence type="ECO:0000256" key="8">
    <source>
        <dbReference type="ARBA" id="ARBA00048810"/>
    </source>
</evidence>
<evidence type="ECO:0000256" key="4">
    <source>
        <dbReference type="ARBA" id="ARBA00022490"/>
    </source>
</evidence>
<dbReference type="PANTHER" id="PTHR10683:SF40">
    <property type="entry name" value="FRUCTOSE-6-PHOSPHATE ALDOLASE 1-RELATED"/>
    <property type="match status" value="1"/>
</dbReference>
<dbReference type="InterPro" id="IPR033919">
    <property type="entry name" value="TSA/FSA_arc/bac"/>
</dbReference>
<reference evidence="11" key="1">
    <citation type="submission" date="2016-10" db="EMBL/GenBank/DDBJ databases">
        <authorList>
            <person name="Varghese N."/>
            <person name="Submissions S."/>
        </authorList>
    </citation>
    <scope>NUCLEOTIDE SEQUENCE [LARGE SCALE GENOMIC DNA]</scope>
    <source>
        <strain evidence="11">DSM 17044</strain>
    </source>
</reference>
<dbReference type="GO" id="GO:0042182">
    <property type="term" value="P:ketone catabolic process"/>
    <property type="evidence" value="ECO:0007669"/>
    <property type="project" value="UniProtKB-ARBA"/>
</dbReference>
<dbReference type="GO" id="GO:0016832">
    <property type="term" value="F:aldehyde-lyase activity"/>
    <property type="evidence" value="ECO:0007669"/>
    <property type="project" value="InterPro"/>
</dbReference>
<dbReference type="EMBL" id="FOAP01000008">
    <property type="protein sequence ID" value="SEL77592.1"/>
    <property type="molecule type" value="Genomic_DNA"/>
</dbReference>
<dbReference type="NCBIfam" id="TIGR00875">
    <property type="entry name" value="fsa_talC_mipB"/>
    <property type="match status" value="1"/>
</dbReference>
<dbReference type="SUPFAM" id="SSF51569">
    <property type="entry name" value="Aldolase"/>
    <property type="match status" value="1"/>
</dbReference>
<comment type="catalytic activity">
    <reaction evidence="8 9">
        <text>D-sedoheptulose 7-phosphate + D-glyceraldehyde 3-phosphate = D-erythrose 4-phosphate + beta-D-fructose 6-phosphate</text>
        <dbReference type="Rhea" id="RHEA:17053"/>
        <dbReference type="ChEBI" id="CHEBI:16897"/>
        <dbReference type="ChEBI" id="CHEBI:57483"/>
        <dbReference type="ChEBI" id="CHEBI:57634"/>
        <dbReference type="ChEBI" id="CHEBI:59776"/>
        <dbReference type="EC" id="2.2.1.2"/>
    </reaction>
</comment>
<dbReference type="InterPro" id="IPR022999">
    <property type="entry name" value="Transaldolase_3B"/>
</dbReference>
<dbReference type="PANTHER" id="PTHR10683">
    <property type="entry name" value="TRANSALDOLASE"/>
    <property type="match status" value="1"/>
</dbReference>
<comment type="pathway">
    <text evidence="2 9">Carbohydrate degradation; pentose phosphate pathway; D-glyceraldehyde 3-phosphate and beta-D-fructose 6-phosphate from D-ribose 5-phosphate and D-xylulose 5-phosphate (non-oxidative stage): step 2/3.</text>
</comment>
<dbReference type="HAMAP" id="MF_00494">
    <property type="entry name" value="Transaldolase_3b"/>
    <property type="match status" value="1"/>
</dbReference>
<name>A0A1H7SY57_STIAU</name>
<comment type="subcellular location">
    <subcellularLocation>
        <location evidence="1 9">Cytoplasm</location>
    </subcellularLocation>
</comment>
<comment type="similarity">
    <text evidence="3 9">Belongs to the transaldolase family. Type 3B subfamily.</text>
</comment>
<dbReference type="AlphaFoldDB" id="A0A1H7SY57"/>
<evidence type="ECO:0000256" key="3">
    <source>
        <dbReference type="ARBA" id="ARBA00005740"/>
    </source>
</evidence>
<evidence type="ECO:0000313" key="11">
    <source>
        <dbReference type="Proteomes" id="UP000182719"/>
    </source>
</evidence>
<dbReference type="InterPro" id="IPR001585">
    <property type="entry name" value="TAL/FSA"/>
</dbReference>
<organism evidence="10 11">
    <name type="scientific">Stigmatella aurantiaca</name>
    <dbReference type="NCBI Taxonomy" id="41"/>
    <lineage>
        <taxon>Bacteria</taxon>
        <taxon>Pseudomonadati</taxon>
        <taxon>Myxococcota</taxon>
        <taxon>Myxococcia</taxon>
        <taxon>Myxococcales</taxon>
        <taxon>Cystobacterineae</taxon>
        <taxon>Archangiaceae</taxon>
        <taxon>Stigmatella</taxon>
    </lineage>
</organism>
<evidence type="ECO:0000256" key="5">
    <source>
        <dbReference type="ARBA" id="ARBA00022679"/>
    </source>
</evidence>
<dbReference type="Gene3D" id="3.20.20.70">
    <property type="entry name" value="Aldolase class I"/>
    <property type="match status" value="1"/>
</dbReference>
<dbReference type="GO" id="GO:0005737">
    <property type="term" value="C:cytoplasm"/>
    <property type="evidence" value="ECO:0007669"/>
    <property type="project" value="UniProtKB-SubCell"/>
</dbReference>
<evidence type="ECO:0000256" key="7">
    <source>
        <dbReference type="ARBA" id="ARBA00023270"/>
    </source>
</evidence>
<keyword evidence="11" id="KW-1185">Reference proteome</keyword>